<accession>A0A1G6NZW9</accession>
<dbReference type="Pfam" id="PF13560">
    <property type="entry name" value="HTH_31"/>
    <property type="match status" value="1"/>
</dbReference>
<sequence length="279" mass="30971">MASPATTAYRVVLGIFLRSIRERVGLTPTEVAHGFGWYGVGKVSKIEAGTVRLGEEELDRLLTLYEVTGPEADKLREFGTEARKRTSPGRTPAWGETYKVLEAQAAEIKHYRETVLPGTVQTEDYARALLSMSLTTPPAEVGRTARERAKRQELLTSGNPPGFWLVVAEPVLLRPVGGTDVFRAQLLRLRELVELPHITFQVLPFGKGEHHAIGTPFTLLRLALPTLSVAYLEGLTDANYLDHPKAAEVYTLAFDKLRVTALDDRESANLLDQRINELK</sequence>
<protein>
    <submittedName>
        <fullName evidence="2">Helix-turn-helix domain-containing protein</fullName>
    </submittedName>
</protein>
<dbReference type="SUPFAM" id="SSF47413">
    <property type="entry name" value="lambda repressor-like DNA-binding domains"/>
    <property type="match status" value="1"/>
</dbReference>
<name>A0A1G6NZW9_9PSEU</name>
<dbReference type="Proteomes" id="UP000199501">
    <property type="component" value="Unassembled WGS sequence"/>
</dbReference>
<dbReference type="AlphaFoldDB" id="A0A1G6NZW9"/>
<dbReference type="Pfam" id="PF19054">
    <property type="entry name" value="DUF5753"/>
    <property type="match status" value="1"/>
</dbReference>
<dbReference type="OrthoDB" id="4285266at2"/>
<dbReference type="GO" id="GO:0003677">
    <property type="term" value="F:DNA binding"/>
    <property type="evidence" value="ECO:0007669"/>
    <property type="project" value="InterPro"/>
</dbReference>
<evidence type="ECO:0000313" key="2">
    <source>
        <dbReference type="EMBL" id="SDC72725.1"/>
    </source>
</evidence>
<dbReference type="RefSeq" id="WP_091449706.1">
    <property type="nucleotide sequence ID" value="NZ_FMZZ01000004.1"/>
</dbReference>
<proteinExistence type="predicted"/>
<evidence type="ECO:0000259" key="1">
    <source>
        <dbReference type="PROSITE" id="PS50943"/>
    </source>
</evidence>
<organism evidence="2 3">
    <name type="scientific">Actinokineospora iranica</name>
    <dbReference type="NCBI Taxonomy" id="1271860"/>
    <lineage>
        <taxon>Bacteria</taxon>
        <taxon>Bacillati</taxon>
        <taxon>Actinomycetota</taxon>
        <taxon>Actinomycetes</taxon>
        <taxon>Pseudonocardiales</taxon>
        <taxon>Pseudonocardiaceae</taxon>
        <taxon>Actinokineospora</taxon>
    </lineage>
</organism>
<feature type="domain" description="HTH cro/C1-type" evidence="1">
    <location>
        <begin position="17"/>
        <end position="72"/>
    </location>
</feature>
<keyword evidence="3" id="KW-1185">Reference proteome</keyword>
<evidence type="ECO:0000313" key="3">
    <source>
        <dbReference type="Proteomes" id="UP000199501"/>
    </source>
</evidence>
<dbReference type="CDD" id="cd00093">
    <property type="entry name" value="HTH_XRE"/>
    <property type="match status" value="1"/>
</dbReference>
<gene>
    <name evidence="2" type="ORF">SAMN05216174_1045</name>
</gene>
<dbReference type="STRING" id="1271860.SAMN05216174_1045"/>
<dbReference type="PROSITE" id="PS50943">
    <property type="entry name" value="HTH_CROC1"/>
    <property type="match status" value="1"/>
</dbReference>
<reference evidence="3" key="1">
    <citation type="submission" date="2016-10" db="EMBL/GenBank/DDBJ databases">
        <authorList>
            <person name="Varghese N."/>
            <person name="Submissions S."/>
        </authorList>
    </citation>
    <scope>NUCLEOTIDE SEQUENCE [LARGE SCALE GENOMIC DNA]</scope>
    <source>
        <strain evidence="3">IBRC-M 10403</strain>
    </source>
</reference>
<dbReference type="InterPro" id="IPR001387">
    <property type="entry name" value="Cro/C1-type_HTH"/>
</dbReference>
<dbReference type="InterPro" id="IPR010982">
    <property type="entry name" value="Lambda_DNA-bd_dom_sf"/>
</dbReference>
<dbReference type="EMBL" id="FMZZ01000004">
    <property type="protein sequence ID" value="SDC72725.1"/>
    <property type="molecule type" value="Genomic_DNA"/>
</dbReference>
<dbReference type="InterPro" id="IPR043917">
    <property type="entry name" value="DUF5753"/>
</dbReference>